<comment type="caution">
    <text evidence="6">The sequence shown here is derived from an EMBL/GenBank/DDBJ whole genome shotgun (WGS) entry which is preliminary data.</text>
</comment>
<dbReference type="PROSITE" id="PS50893">
    <property type="entry name" value="ABC_TRANSPORTER_2"/>
    <property type="match status" value="1"/>
</dbReference>
<dbReference type="PROSITE" id="PS00211">
    <property type="entry name" value="ABC_TRANSPORTER_1"/>
    <property type="match status" value="1"/>
</dbReference>
<comment type="similarity">
    <text evidence="1">Belongs to the ABC transporter superfamily.</text>
</comment>
<evidence type="ECO:0000256" key="1">
    <source>
        <dbReference type="ARBA" id="ARBA00005417"/>
    </source>
</evidence>
<dbReference type="InterPro" id="IPR027417">
    <property type="entry name" value="P-loop_NTPase"/>
</dbReference>
<organism evidence="6 7">
    <name type="scientific">Microbacterium faecale</name>
    <dbReference type="NCBI Taxonomy" id="1804630"/>
    <lineage>
        <taxon>Bacteria</taxon>
        <taxon>Bacillati</taxon>
        <taxon>Actinomycetota</taxon>
        <taxon>Actinomycetes</taxon>
        <taxon>Micrococcales</taxon>
        <taxon>Microbacteriaceae</taxon>
        <taxon>Microbacterium</taxon>
    </lineage>
</organism>
<evidence type="ECO:0000313" key="6">
    <source>
        <dbReference type="EMBL" id="GGD26796.1"/>
    </source>
</evidence>
<dbReference type="GO" id="GO:0005524">
    <property type="term" value="F:ATP binding"/>
    <property type="evidence" value="ECO:0007669"/>
    <property type="project" value="UniProtKB-KW"/>
</dbReference>
<gene>
    <name evidence="6" type="ORF">GCM10010915_03530</name>
</gene>
<dbReference type="InterPro" id="IPR003593">
    <property type="entry name" value="AAA+_ATPase"/>
</dbReference>
<dbReference type="GO" id="GO:0016887">
    <property type="term" value="F:ATP hydrolysis activity"/>
    <property type="evidence" value="ECO:0007669"/>
    <property type="project" value="InterPro"/>
</dbReference>
<accession>A0A916Y188</accession>
<dbReference type="Proteomes" id="UP000633205">
    <property type="component" value="Unassembled WGS sequence"/>
</dbReference>
<feature type="domain" description="ABC transporter" evidence="5">
    <location>
        <begin position="2"/>
        <end position="228"/>
    </location>
</feature>
<dbReference type="InterPro" id="IPR017871">
    <property type="entry name" value="ABC_transporter-like_CS"/>
</dbReference>
<sequence length="239" mass="25292">MIEANQLTKRYGNTVAVDNVSFTAKPYRVTGFLGPNGAGKSTTMRMLVGLARPDSGEARILGVPFVDVPNPGRHVGVLLDASAMHNGRTGHETLTLAAMTMGLGRGAVDRALDRVGLSQKEAKRRTGGYSLGMRQRLGIAQALLADPAVLILDEPANGLDPSGIRWMRDIVRDFASEGGTVLLSSHQLAEVDQTADDIVIMGHGRVITQGSHQELTADGSLEDLFFTATAGTDRAESAA</sequence>
<proteinExistence type="inferred from homology"/>
<dbReference type="SUPFAM" id="SSF52540">
    <property type="entry name" value="P-loop containing nucleoside triphosphate hydrolases"/>
    <property type="match status" value="1"/>
</dbReference>
<keyword evidence="2" id="KW-0813">Transport</keyword>
<dbReference type="RefSeq" id="WP_188710608.1">
    <property type="nucleotide sequence ID" value="NZ_BMHO01000001.1"/>
</dbReference>
<keyword evidence="3" id="KW-0547">Nucleotide-binding</keyword>
<keyword evidence="7" id="KW-1185">Reference proteome</keyword>
<evidence type="ECO:0000256" key="4">
    <source>
        <dbReference type="ARBA" id="ARBA00022840"/>
    </source>
</evidence>
<evidence type="ECO:0000256" key="2">
    <source>
        <dbReference type="ARBA" id="ARBA00022448"/>
    </source>
</evidence>
<keyword evidence="4" id="KW-0067">ATP-binding</keyword>
<reference evidence="6" key="2">
    <citation type="submission" date="2020-09" db="EMBL/GenBank/DDBJ databases">
        <authorList>
            <person name="Sun Q."/>
            <person name="Zhou Y."/>
        </authorList>
    </citation>
    <scope>NUCLEOTIDE SEQUENCE</scope>
    <source>
        <strain evidence="6">CGMCC 1.15152</strain>
    </source>
</reference>
<dbReference type="EMBL" id="BMHO01000001">
    <property type="protein sequence ID" value="GGD26796.1"/>
    <property type="molecule type" value="Genomic_DNA"/>
</dbReference>
<protein>
    <recommendedName>
        <fullName evidence="5">ABC transporter domain-containing protein</fullName>
    </recommendedName>
</protein>
<dbReference type="AlphaFoldDB" id="A0A916Y188"/>
<evidence type="ECO:0000256" key="3">
    <source>
        <dbReference type="ARBA" id="ARBA00022741"/>
    </source>
</evidence>
<dbReference type="InterPro" id="IPR003439">
    <property type="entry name" value="ABC_transporter-like_ATP-bd"/>
</dbReference>
<reference evidence="6" key="1">
    <citation type="journal article" date="2014" name="Int. J. Syst. Evol. Microbiol.">
        <title>Complete genome sequence of Corynebacterium casei LMG S-19264T (=DSM 44701T), isolated from a smear-ripened cheese.</title>
        <authorList>
            <consortium name="US DOE Joint Genome Institute (JGI-PGF)"/>
            <person name="Walter F."/>
            <person name="Albersmeier A."/>
            <person name="Kalinowski J."/>
            <person name="Ruckert C."/>
        </authorList>
    </citation>
    <scope>NUCLEOTIDE SEQUENCE</scope>
    <source>
        <strain evidence="6">CGMCC 1.15152</strain>
    </source>
</reference>
<dbReference type="PANTHER" id="PTHR43335:SF4">
    <property type="entry name" value="ABC TRANSPORTER, ATP-BINDING PROTEIN"/>
    <property type="match status" value="1"/>
</dbReference>
<name>A0A916Y188_9MICO</name>
<evidence type="ECO:0000313" key="7">
    <source>
        <dbReference type="Proteomes" id="UP000633205"/>
    </source>
</evidence>
<dbReference type="SMART" id="SM00382">
    <property type="entry name" value="AAA"/>
    <property type="match status" value="1"/>
</dbReference>
<dbReference type="Gene3D" id="3.40.50.300">
    <property type="entry name" value="P-loop containing nucleotide triphosphate hydrolases"/>
    <property type="match status" value="1"/>
</dbReference>
<dbReference type="Pfam" id="PF00005">
    <property type="entry name" value="ABC_tran"/>
    <property type="match status" value="1"/>
</dbReference>
<evidence type="ECO:0000259" key="5">
    <source>
        <dbReference type="PROSITE" id="PS50893"/>
    </source>
</evidence>
<dbReference type="PANTHER" id="PTHR43335">
    <property type="entry name" value="ABC TRANSPORTER, ATP-BINDING PROTEIN"/>
    <property type="match status" value="1"/>
</dbReference>